<name>A0A1I4CS38_9HYPH</name>
<proteinExistence type="predicted"/>
<keyword evidence="2" id="KW-1185">Reference proteome</keyword>
<accession>A0A1I4CS38</accession>
<organism evidence="1 2">
    <name type="scientific">Neomesorhizobium albiziae</name>
    <dbReference type="NCBI Taxonomy" id="335020"/>
    <lineage>
        <taxon>Bacteria</taxon>
        <taxon>Pseudomonadati</taxon>
        <taxon>Pseudomonadota</taxon>
        <taxon>Alphaproteobacteria</taxon>
        <taxon>Hyphomicrobiales</taxon>
        <taxon>Phyllobacteriaceae</taxon>
        <taxon>Neomesorhizobium</taxon>
    </lineage>
</organism>
<sequence length="55" mass="5832">MVPPPFEMSEIANLLPVALPLLDWALDSLSVPAENAAGMSRFLVGVTGIIVIEII</sequence>
<reference evidence="1 2" key="1">
    <citation type="submission" date="2016-10" db="EMBL/GenBank/DDBJ databases">
        <authorList>
            <person name="Varghese N."/>
            <person name="Submissions S."/>
        </authorList>
    </citation>
    <scope>NUCLEOTIDE SEQUENCE [LARGE SCALE GENOMIC DNA]</scope>
    <source>
        <strain evidence="1 2">DSM 21822</strain>
    </source>
</reference>
<dbReference type="EMBL" id="FOSL01000014">
    <property type="protein sequence ID" value="SFK83450.1"/>
    <property type="molecule type" value="Genomic_DNA"/>
</dbReference>
<evidence type="ECO:0000313" key="2">
    <source>
        <dbReference type="Proteomes" id="UP000323300"/>
    </source>
</evidence>
<protein>
    <submittedName>
        <fullName evidence="1">Uncharacterized protein</fullName>
    </submittedName>
</protein>
<gene>
    <name evidence="1" type="ORF">SAMN04488498_11442</name>
</gene>
<evidence type="ECO:0000313" key="1">
    <source>
        <dbReference type="EMBL" id="SFK83450.1"/>
    </source>
</evidence>
<dbReference type="Proteomes" id="UP000323300">
    <property type="component" value="Unassembled WGS sequence"/>
</dbReference>
<dbReference type="AlphaFoldDB" id="A0A1I4CS38"/>